<gene>
    <name evidence="2" type="ORF">POM88_028732</name>
</gene>
<dbReference type="EMBL" id="JAUIZM010000007">
    <property type="protein sequence ID" value="KAK1372539.1"/>
    <property type="molecule type" value="Genomic_DNA"/>
</dbReference>
<name>A0AAD8HTQ3_9APIA</name>
<protein>
    <submittedName>
        <fullName evidence="2">Uncharacterized protein</fullName>
    </submittedName>
</protein>
<reference evidence="2" key="1">
    <citation type="submission" date="2023-02" db="EMBL/GenBank/DDBJ databases">
        <title>Genome of toxic invasive species Heracleum sosnowskyi carries increased number of genes despite the absence of recent whole-genome duplications.</title>
        <authorList>
            <person name="Schelkunov M."/>
            <person name="Shtratnikova V."/>
            <person name="Makarenko M."/>
            <person name="Klepikova A."/>
            <person name="Omelchenko D."/>
            <person name="Novikova G."/>
            <person name="Obukhova E."/>
            <person name="Bogdanov V."/>
            <person name="Penin A."/>
            <person name="Logacheva M."/>
        </authorList>
    </citation>
    <scope>NUCLEOTIDE SEQUENCE</scope>
    <source>
        <strain evidence="2">Hsosn_3</strain>
        <tissue evidence="2">Leaf</tissue>
    </source>
</reference>
<feature type="region of interest" description="Disordered" evidence="1">
    <location>
        <begin position="477"/>
        <end position="517"/>
    </location>
</feature>
<sequence>MSSPNSPDSLYEENVPRGRRRFRYYRDPDAPEPKFITLSFSDRAWHDIDSLFHPKSEKAPQGYYFRNLSESFSVCPRRVYDPNDMDEVFADCKSVNRASTFKMKYVDALLKAVFHFGEGFEWRLAKPHERIYHRPDGVWFGVTLEQLRAGLRPKCHHFIKALCRQKLNIPITQIVPNGIRWLNWFIACCTRSKIEPTFRIFFTLFIVQKSTLSPLYEIHFKSEFCAEKPVHHLKSLKGWHPEFIFIKGGDLLDMPNFRLLAIEKHPMPHVRGPALASVRAFCHSFSRTLQRKDFFDNVKLHKWGLLEKVNQSYIDMVIDHDLFADQLLVIANAGPRKKKQRVRNPDALVSVGGSASFSSPERQTIHGRQENVIEVDDVAKVESGRHARGRTGPLVHLPRSKENQMVGVPPNGGSRSIVTSKFAHGSSSHAGGSFEDPDAGKVGWLFGNYESDYLDSVPTTDDLERLESLDYNKQAKAIQRSFGATPDDIEDPDEDDDEEEEGEIPYEGDDVDDLGAM</sequence>
<feature type="compositionally biased region" description="Acidic residues" evidence="1">
    <location>
        <begin position="487"/>
        <end position="517"/>
    </location>
</feature>
<proteinExistence type="predicted"/>
<evidence type="ECO:0000313" key="2">
    <source>
        <dbReference type="EMBL" id="KAK1372539.1"/>
    </source>
</evidence>
<organism evidence="2 3">
    <name type="scientific">Heracleum sosnowskyi</name>
    <dbReference type="NCBI Taxonomy" id="360622"/>
    <lineage>
        <taxon>Eukaryota</taxon>
        <taxon>Viridiplantae</taxon>
        <taxon>Streptophyta</taxon>
        <taxon>Embryophyta</taxon>
        <taxon>Tracheophyta</taxon>
        <taxon>Spermatophyta</taxon>
        <taxon>Magnoliopsida</taxon>
        <taxon>eudicotyledons</taxon>
        <taxon>Gunneridae</taxon>
        <taxon>Pentapetalae</taxon>
        <taxon>asterids</taxon>
        <taxon>campanulids</taxon>
        <taxon>Apiales</taxon>
        <taxon>Apiaceae</taxon>
        <taxon>Apioideae</taxon>
        <taxon>apioid superclade</taxon>
        <taxon>Tordylieae</taxon>
        <taxon>Tordyliinae</taxon>
        <taxon>Heracleum</taxon>
    </lineage>
</organism>
<evidence type="ECO:0000256" key="1">
    <source>
        <dbReference type="SAM" id="MobiDB-lite"/>
    </source>
</evidence>
<dbReference type="Proteomes" id="UP001237642">
    <property type="component" value="Unassembled WGS sequence"/>
</dbReference>
<keyword evidence="3" id="KW-1185">Reference proteome</keyword>
<dbReference type="AlphaFoldDB" id="A0AAD8HTQ3"/>
<evidence type="ECO:0000313" key="3">
    <source>
        <dbReference type="Proteomes" id="UP001237642"/>
    </source>
</evidence>
<reference evidence="2" key="2">
    <citation type="submission" date="2023-05" db="EMBL/GenBank/DDBJ databases">
        <authorList>
            <person name="Schelkunov M.I."/>
        </authorList>
    </citation>
    <scope>NUCLEOTIDE SEQUENCE</scope>
    <source>
        <strain evidence="2">Hsosn_3</strain>
        <tissue evidence="2">Leaf</tissue>
    </source>
</reference>
<accession>A0AAD8HTQ3</accession>
<comment type="caution">
    <text evidence="2">The sequence shown here is derived from an EMBL/GenBank/DDBJ whole genome shotgun (WGS) entry which is preliminary data.</text>
</comment>